<feature type="transmembrane region" description="Helical" evidence="1">
    <location>
        <begin position="7"/>
        <end position="35"/>
    </location>
</feature>
<name>A0A0E9Q6F1_ANGAN</name>
<sequence length="49" mass="5722">MKLLLLLFHLLSLICYFICFVYILILCVAFSGFWLESADNFLALDAKYI</sequence>
<evidence type="ECO:0000313" key="2">
    <source>
        <dbReference type="EMBL" id="JAH11703.1"/>
    </source>
</evidence>
<protein>
    <submittedName>
        <fullName evidence="2">Uncharacterized protein</fullName>
    </submittedName>
</protein>
<reference evidence="2" key="2">
    <citation type="journal article" date="2015" name="Fish Shellfish Immunol.">
        <title>Early steps in the European eel (Anguilla anguilla)-Vibrio vulnificus interaction in the gills: Role of the RtxA13 toxin.</title>
        <authorList>
            <person name="Callol A."/>
            <person name="Pajuelo D."/>
            <person name="Ebbesson L."/>
            <person name="Teles M."/>
            <person name="MacKenzie S."/>
            <person name="Amaro C."/>
        </authorList>
    </citation>
    <scope>NUCLEOTIDE SEQUENCE</scope>
</reference>
<dbReference type="EMBL" id="GBXM01096874">
    <property type="protein sequence ID" value="JAH11703.1"/>
    <property type="molecule type" value="Transcribed_RNA"/>
</dbReference>
<keyword evidence="1" id="KW-1133">Transmembrane helix</keyword>
<keyword evidence="1" id="KW-0812">Transmembrane</keyword>
<accession>A0A0E9Q6F1</accession>
<proteinExistence type="predicted"/>
<keyword evidence="1" id="KW-0472">Membrane</keyword>
<evidence type="ECO:0000256" key="1">
    <source>
        <dbReference type="SAM" id="Phobius"/>
    </source>
</evidence>
<reference evidence="2" key="1">
    <citation type="submission" date="2014-11" db="EMBL/GenBank/DDBJ databases">
        <authorList>
            <person name="Amaro Gonzalez C."/>
        </authorList>
    </citation>
    <scope>NUCLEOTIDE SEQUENCE</scope>
</reference>
<dbReference type="AlphaFoldDB" id="A0A0E9Q6F1"/>
<organism evidence="2">
    <name type="scientific">Anguilla anguilla</name>
    <name type="common">European freshwater eel</name>
    <name type="synonym">Muraena anguilla</name>
    <dbReference type="NCBI Taxonomy" id="7936"/>
    <lineage>
        <taxon>Eukaryota</taxon>
        <taxon>Metazoa</taxon>
        <taxon>Chordata</taxon>
        <taxon>Craniata</taxon>
        <taxon>Vertebrata</taxon>
        <taxon>Euteleostomi</taxon>
        <taxon>Actinopterygii</taxon>
        <taxon>Neopterygii</taxon>
        <taxon>Teleostei</taxon>
        <taxon>Anguilliformes</taxon>
        <taxon>Anguillidae</taxon>
        <taxon>Anguilla</taxon>
    </lineage>
</organism>